<dbReference type="InterPro" id="IPR003656">
    <property type="entry name" value="Znf_BED"/>
</dbReference>
<evidence type="ECO:0000256" key="7">
    <source>
        <dbReference type="ARBA" id="ARBA00023125"/>
    </source>
</evidence>
<dbReference type="GO" id="GO:0005634">
    <property type="term" value="C:nucleus"/>
    <property type="evidence" value="ECO:0007669"/>
    <property type="project" value="UniProtKB-SubCell"/>
</dbReference>
<dbReference type="InterPro" id="IPR008906">
    <property type="entry name" value="HATC_C_dom"/>
</dbReference>
<evidence type="ECO:0000256" key="10">
    <source>
        <dbReference type="PROSITE-ProRule" id="PRU00027"/>
    </source>
</evidence>
<organism evidence="12 13">
    <name type="scientific">Cannabis sativa</name>
    <name type="common">Hemp</name>
    <name type="synonym">Marijuana</name>
    <dbReference type="NCBI Taxonomy" id="3483"/>
    <lineage>
        <taxon>Eukaryota</taxon>
        <taxon>Viridiplantae</taxon>
        <taxon>Streptophyta</taxon>
        <taxon>Embryophyta</taxon>
        <taxon>Tracheophyta</taxon>
        <taxon>Spermatophyta</taxon>
        <taxon>Magnoliopsida</taxon>
        <taxon>eudicotyledons</taxon>
        <taxon>Gunneridae</taxon>
        <taxon>Pentapetalae</taxon>
        <taxon>rosids</taxon>
        <taxon>fabids</taxon>
        <taxon>Rosales</taxon>
        <taxon>Cannabaceae</taxon>
        <taxon>Cannabis</taxon>
    </lineage>
</organism>
<evidence type="ECO:0000256" key="3">
    <source>
        <dbReference type="ARBA" id="ARBA00022723"/>
    </source>
</evidence>
<feature type="domain" description="BED-type" evidence="11">
    <location>
        <begin position="13"/>
        <end position="66"/>
    </location>
</feature>
<dbReference type="Pfam" id="PF05699">
    <property type="entry name" value="Dimer_Tnp_hAT"/>
    <property type="match status" value="1"/>
</dbReference>
<dbReference type="GO" id="GO:0008270">
    <property type="term" value="F:zinc ion binding"/>
    <property type="evidence" value="ECO:0007669"/>
    <property type="project" value="UniProtKB-KW"/>
</dbReference>
<comment type="subcellular location">
    <subcellularLocation>
        <location evidence="1">Nucleus</location>
    </subcellularLocation>
</comment>
<keyword evidence="6" id="KW-0805">Transcription regulation</keyword>
<dbReference type="InterPro" id="IPR036236">
    <property type="entry name" value="Znf_C2H2_sf"/>
</dbReference>
<dbReference type="SUPFAM" id="SSF53098">
    <property type="entry name" value="Ribonuclease H-like"/>
    <property type="match status" value="1"/>
</dbReference>
<dbReference type="PROSITE" id="PS50808">
    <property type="entry name" value="ZF_BED"/>
    <property type="match status" value="1"/>
</dbReference>
<dbReference type="PANTHER" id="PTHR46481">
    <property type="entry name" value="ZINC FINGER BED DOMAIN-CONTAINING PROTEIN 4"/>
    <property type="match status" value="1"/>
</dbReference>
<sequence length="654" mass="75297">MDMSDVVIVKSTRLKSVVWNDFDRIKKGDTCVAVCRHCKKKLSGSSTSGTSHLRNHLIRCQSRTSHALPQLYTPREKKKEGNLAITNFNSDQEQKKDEVLSLVNFKLEQDHMKEDGVTYVHNSFDQRRSRFDLARMIILHGYSLAMVEHVGFKVFVRNLQPLFELVNCDRVEADCVEIYLKEKQKVTEVLDKLPGKISLSAEKWASLDNAEYLCLTAHYIDESWQLHKKILNFVAIDPSQTEDMHSEVVMTCMMDWDIDRKLLSMTFDSSSTNDNIAMRISGRLSQNRFLYCNGRLFDVRCASNLIFMMVQDALAAVNGVAEKIRESIRYVKSTQAIQAKFNEIVQEAGVQSQKSLCLDNSFKWNSTCTMLEAALEHRDAFCLWPEKDASYTMCPTDVEWDRATIITSFLKFFVEITNVFMRNKSPTSNLYFPDLCDVYLQLNEWCKNSDDYISSLAATMKTKFEEYWERCSLGLAVAAMLDPRFKMKLVEYYYAQIYGSGAPNRIDEVFDSVKTLYSEHSICLASLDQDMAWQEGGSSGCLPRDSRDRLMGFDKFLHETSQSEGTKSDMDKYLEEPLFPRNAEFSILNWWKVHTPRYPILSMMARNVLGVPMSKLTSDYTGVRMLDHHWSSLNPATLQALMCAQDWIQSELEN</sequence>
<evidence type="ECO:0000256" key="6">
    <source>
        <dbReference type="ARBA" id="ARBA00023015"/>
    </source>
</evidence>
<accession>A0A803Q427</accession>
<dbReference type="InterPro" id="IPR012337">
    <property type="entry name" value="RNaseH-like_sf"/>
</dbReference>
<dbReference type="Gramene" id="evm.model.07.1844">
    <property type="protein sequence ID" value="cds.evm.model.07.1844"/>
    <property type="gene ID" value="evm.TU.07.1844"/>
</dbReference>
<evidence type="ECO:0000256" key="9">
    <source>
        <dbReference type="ARBA" id="ARBA00023242"/>
    </source>
</evidence>
<keyword evidence="3" id="KW-0479">Metal-binding</keyword>
<evidence type="ECO:0000256" key="5">
    <source>
        <dbReference type="ARBA" id="ARBA00022833"/>
    </source>
</evidence>
<dbReference type="OMA" id="LNEWCKN"/>
<dbReference type="InterPro" id="IPR025525">
    <property type="entry name" value="hAT-like_transposase_RNase-H"/>
</dbReference>
<comment type="subunit">
    <text evidence="2">Homodimer.</text>
</comment>
<dbReference type="EMBL" id="UZAU01000675">
    <property type="status" value="NOT_ANNOTATED_CDS"/>
    <property type="molecule type" value="Genomic_DNA"/>
</dbReference>
<dbReference type="OrthoDB" id="1607513at2759"/>
<evidence type="ECO:0000256" key="4">
    <source>
        <dbReference type="ARBA" id="ARBA00022771"/>
    </source>
</evidence>
<reference evidence="12" key="2">
    <citation type="submission" date="2021-03" db="UniProtKB">
        <authorList>
            <consortium name="EnsemblPlants"/>
        </authorList>
    </citation>
    <scope>IDENTIFICATION</scope>
</reference>
<dbReference type="Proteomes" id="UP000596661">
    <property type="component" value="Chromosome 7"/>
</dbReference>
<dbReference type="Pfam" id="PF02892">
    <property type="entry name" value="zf-BED"/>
    <property type="match status" value="1"/>
</dbReference>
<reference evidence="12" key="1">
    <citation type="submission" date="2018-11" db="EMBL/GenBank/DDBJ databases">
        <authorList>
            <person name="Grassa J C."/>
        </authorList>
    </citation>
    <scope>NUCLEOTIDE SEQUENCE [LARGE SCALE GENOMIC DNA]</scope>
</reference>
<evidence type="ECO:0000313" key="13">
    <source>
        <dbReference type="Proteomes" id="UP000596661"/>
    </source>
</evidence>
<proteinExistence type="predicted"/>
<dbReference type="GO" id="GO:0003677">
    <property type="term" value="F:DNA binding"/>
    <property type="evidence" value="ECO:0007669"/>
    <property type="project" value="UniProtKB-KW"/>
</dbReference>
<keyword evidence="8" id="KW-0804">Transcription</keyword>
<dbReference type="GO" id="GO:0046983">
    <property type="term" value="F:protein dimerization activity"/>
    <property type="evidence" value="ECO:0007669"/>
    <property type="project" value="InterPro"/>
</dbReference>
<evidence type="ECO:0000256" key="2">
    <source>
        <dbReference type="ARBA" id="ARBA00011738"/>
    </source>
</evidence>
<keyword evidence="4 10" id="KW-0863">Zinc-finger</keyword>
<keyword evidence="9" id="KW-0539">Nucleus</keyword>
<dbReference type="SUPFAM" id="SSF57667">
    <property type="entry name" value="beta-beta-alpha zinc fingers"/>
    <property type="match status" value="1"/>
</dbReference>
<keyword evidence="7" id="KW-0238">DNA-binding</keyword>
<dbReference type="InterPro" id="IPR052035">
    <property type="entry name" value="ZnF_BED_domain_contain"/>
</dbReference>
<dbReference type="AlphaFoldDB" id="A0A803Q427"/>
<dbReference type="SMART" id="SM00614">
    <property type="entry name" value="ZnF_BED"/>
    <property type="match status" value="1"/>
</dbReference>
<keyword evidence="5" id="KW-0862">Zinc</keyword>
<name>A0A803Q427_CANSA</name>
<dbReference type="Pfam" id="PF14372">
    <property type="entry name" value="hAT-like_RNase-H"/>
    <property type="match status" value="1"/>
</dbReference>
<dbReference type="PANTHER" id="PTHR46481:SF11">
    <property type="entry name" value="ZINC FINGER BED DOMAIN-CONTAINING PROTEIN RICESLEEPER 2-LIKE"/>
    <property type="match status" value="1"/>
</dbReference>
<keyword evidence="13" id="KW-1185">Reference proteome</keyword>
<evidence type="ECO:0000256" key="8">
    <source>
        <dbReference type="ARBA" id="ARBA00023163"/>
    </source>
</evidence>
<evidence type="ECO:0000259" key="11">
    <source>
        <dbReference type="PROSITE" id="PS50808"/>
    </source>
</evidence>
<dbReference type="EnsemblPlants" id="evm.model.07.1844">
    <property type="protein sequence ID" value="cds.evm.model.07.1844"/>
    <property type="gene ID" value="evm.TU.07.1844"/>
</dbReference>
<protein>
    <recommendedName>
        <fullName evidence="11">BED-type domain-containing protein</fullName>
    </recommendedName>
</protein>
<evidence type="ECO:0000256" key="1">
    <source>
        <dbReference type="ARBA" id="ARBA00004123"/>
    </source>
</evidence>
<evidence type="ECO:0000313" key="12">
    <source>
        <dbReference type="EnsemblPlants" id="cds.evm.model.07.1844"/>
    </source>
</evidence>